<name>A0ABX3H5L3_PAEBO</name>
<evidence type="ECO:0000313" key="3">
    <source>
        <dbReference type="Proteomes" id="UP000187412"/>
    </source>
</evidence>
<feature type="transmembrane region" description="Helical" evidence="1">
    <location>
        <begin position="151"/>
        <end position="175"/>
    </location>
</feature>
<sequence length="210" mass="23496">MTGQTLRVLGWYNLKLTAHYSWLMSIALLCSVHLFMDPQLMEWGDVAKLGEQLISFLGLIVYPHLAMLEEGGIGEVLYAKKVRHHPIFLFRWLSTTLFVFLIIAVFFTSFHLRGADFDLWPMIGGVAITAVAIGSAGMTATLLLRNISGGYIVGFAWYLLDFMTKGRLTGHFYLFGLVKGGWDPDKWLLAGLSCALAVFCAFLLPARRLD</sequence>
<feature type="transmembrane region" description="Helical" evidence="1">
    <location>
        <begin position="119"/>
        <end position="144"/>
    </location>
</feature>
<keyword evidence="3" id="KW-1185">Reference proteome</keyword>
<reference evidence="2 3" key="1">
    <citation type="submission" date="2016-10" db="EMBL/GenBank/DDBJ databases">
        <title>Paenibacillus species isolates.</title>
        <authorList>
            <person name="Beno S.M."/>
        </authorList>
    </citation>
    <scope>NUCLEOTIDE SEQUENCE [LARGE SCALE GENOMIC DNA]</scope>
    <source>
        <strain evidence="2 3">FSL H7-0744</strain>
    </source>
</reference>
<comment type="caution">
    <text evidence="2">The sequence shown here is derived from an EMBL/GenBank/DDBJ whole genome shotgun (WGS) entry which is preliminary data.</text>
</comment>
<keyword evidence="1" id="KW-0472">Membrane</keyword>
<keyword evidence="1" id="KW-1133">Transmembrane helix</keyword>
<evidence type="ECO:0000313" key="2">
    <source>
        <dbReference type="EMBL" id="OMD45715.1"/>
    </source>
</evidence>
<dbReference type="EMBL" id="MPTB01000024">
    <property type="protein sequence ID" value="OMD45715.1"/>
    <property type="molecule type" value="Genomic_DNA"/>
</dbReference>
<gene>
    <name evidence="2" type="ORF">BSK56_18805</name>
</gene>
<accession>A0ABX3H5L3</accession>
<evidence type="ECO:0008006" key="4">
    <source>
        <dbReference type="Google" id="ProtNLM"/>
    </source>
</evidence>
<evidence type="ECO:0000256" key="1">
    <source>
        <dbReference type="SAM" id="Phobius"/>
    </source>
</evidence>
<dbReference type="RefSeq" id="WP_076112270.1">
    <property type="nucleotide sequence ID" value="NZ_MPTB01000024.1"/>
</dbReference>
<protein>
    <recommendedName>
        <fullName evidence="4">ABC transporter permease</fullName>
    </recommendedName>
</protein>
<dbReference type="Proteomes" id="UP000187412">
    <property type="component" value="Unassembled WGS sequence"/>
</dbReference>
<feature type="transmembrane region" description="Helical" evidence="1">
    <location>
        <begin position="88"/>
        <end position="107"/>
    </location>
</feature>
<feature type="transmembrane region" description="Helical" evidence="1">
    <location>
        <begin position="187"/>
        <end position="206"/>
    </location>
</feature>
<feature type="transmembrane region" description="Helical" evidence="1">
    <location>
        <begin position="20"/>
        <end position="36"/>
    </location>
</feature>
<keyword evidence="1" id="KW-0812">Transmembrane</keyword>
<organism evidence="2 3">
    <name type="scientific">Paenibacillus borealis</name>
    <dbReference type="NCBI Taxonomy" id="160799"/>
    <lineage>
        <taxon>Bacteria</taxon>
        <taxon>Bacillati</taxon>
        <taxon>Bacillota</taxon>
        <taxon>Bacilli</taxon>
        <taxon>Bacillales</taxon>
        <taxon>Paenibacillaceae</taxon>
        <taxon>Paenibacillus</taxon>
    </lineage>
</organism>
<proteinExistence type="predicted"/>